<feature type="compositionally biased region" description="Polar residues" evidence="2">
    <location>
        <begin position="130"/>
        <end position="141"/>
    </location>
</feature>
<dbReference type="GO" id="GO:0000976">
    <property type="term" value="F:transcription cis-regulatory region binding"/>
    <property type="evidence" value="ECO:0007669"/>
    <property type="project" value="TreeGrafter"/>
</dbReference>
<dbReference type="EMBL" id="NKUJ01000001">
    <property type="protein sequence ID" value="RMJ20181.1"/>
    <property type="molecule type" value="Genomic_DNA"/>
</dbReference>
<sequence>MLMQVTGNGLASSARRGTGSAIALSGSDSAITLIQGQSKHHSLARVTLTETRASGSRPTFSTDQKWCKLPSNIEFVDQTLDTVRSVDVDSNFETHEDDADGQDSLTAQDSEYRVSDGGQPHNPTHAYPSSPLTTGLANTQQPSPLTYTTLPLHHSPHGLCELPPQISIEPSVGYTWGDGHLPHLDHVLPLHVRTYPEAPHTHAVERERVELFRYFIFNLSPAFDFGDPDKSFSKGLAQHALADHNLTDLIALVSAIHLGSNASLMRRGIVLDGSPRPAHNRDIARSLLKRDQLDMALLHRFGQIMEAAALDISNTGWTADLLGDTHQSPLPTETRRDFEEAICWASLRLEVYLAIFYQTSSIPTLHSSHLNKSLQSDDDRAWANQILLLLAEIIEYCFGNNRDDSRYDALLDDLTTWTHSKPDSFTPIYISQPSNGQLYPEIWVYNESVAAGLQHYHLARILLLSHNPTLPKIGSAKTIAKKKIDREIKNDSNIICGIAESISQVNPAHIIACMAIALAGDLFQQRNEQESLLHILTKTTKQYGWPTSSIQAYLKEAWDWVS</sequence>
<dbReference type="PANTHER" id="PTHR37534:SF2">
    <property type="entry name" value="N-ACETYLTRANSFERASE DOMAIN-CONTAINING PROTEIN"/>
    <property type="match status" value="1"/>
</dbReference>
<evidence type="ECO:0000256" key="1">
    <source>
        <dbReference type="ARBA" id="ARBA00023242"/>
    </source>
</evidence>
<dbReference type="STRING" id="2010991.A0A3M2SRI1"/>
<dbReference type="PANTHER" id="PTHR37534">
    <property type="entry name" value="TRANSCRIPTIONAL ACTIVATOR PROTEIN UGA3"/>
    <property type="match status" value="1"/>
</dbReference>
<evidence type="ECO:0000313" key="3">
    <source>
        <dbReference type="EMBL" id="RMJ20181.1"/>
    </source>
</evidence>
<dbReference type="GO" id="GO:0005634">
    <property type="term" value="C:nucleus"/>
    <property type="evidence" value="ECO:0007669"/>
    <property type="project" value="TreeGrafter"/>
</dbReference>
<comment type="caution">
    <text evidence="3">The sequence shown here is derived from an EMBL/GenBank/DDBJ whole genome shotgun (WGS) entry which is preliminary data.</text>
</comment>
<dbReference type="OrthoDB" id="4525710at2759"/>
<keyword evidence="4" id="KW-1185">Reference proteome</keyword>
<dbReference type="GO" id="GO:0003700">
    <property type="term" value="F:DNA-binding transcription factor activity"/>
    <property type="evidence" value="ECO:0007669"/>
    <property type="project" value="TreeGrafter"/>
</dbReference>
<proteinExistence type="predicted"/>
<protein>
    <recommendedName>
        <fullName evidence="5">ARCA protein</fullName>
    </recommendedName>
</protein>
<organism evidence="3 4">
    <name type="scientific">Fusarium kuroshium</name>
    <dbReference type="NCBI Taxonomy" id="2010991"/>
    <lineage>
        <taxon>Eukaryota</taxon>
        <taxon>Fungi</taxon>
        <taxon>Dikarya</taxon>
        <taxon>Ascomycota</taxon>
        <taxon>Pezizomycotina</taxon>
        <taxon>Sordariomycetes</taxon>
        <taxon>Hypocreomycetidae</taxon>
        <taxon>Hypocreales</taxon>
        <taxon>Nectriaceae</taxon>
        <taxon>Fusarium</taxon>
        <taxon>Fusarium solani species complex</taxon>
    </lineage>
</organism>
<reference evidence="3 4" key="1">
    <citation type="submission" date="2017-06" db="EMBL/GenBank/DDBJ databases">
        <title>Comparative genomic analysis of Ambrosia Fusariam Clade fungi.</title>
        <authorList>
            <person name="Stajich J.E."/>
            <person name="Carrillo J."/>
            <person name="Kijimoto T."/>
            <person name="Eskalen A."/>
            <person name="O'Donnell K."/>
            <person name="Kasson M."/>
        </authorList>
    </citation>
    <scope>NUCLEOTIDE SEQUENCE [LARGE SCALE GENOMIC DNA]</scope>
    <source>
        <strain evidence="3">UCR3666</strain>
    </source>
</reference>
<keyword evidence="1" id="KW-0539">Nucleus</keyword>
<accession>A0A3M2SRI1</accession>
<dbReference type="GO" id="GO:0045944">
    <property type="term" value="P:positive regulation of transcription by RNA polymerase II"/>
    <property type="evidence" value="ECO:0007669"/>
    <property type="project" value="TreeGrafter"/>
</dbReference>
<dbReference type="AlphaFoldDB" id="A0A3M2SRI1"/>
<evidence type="ECO:0000313" key="4">
    <source>
        <dbReference type="Proteomes" id="UP000277212"/>
    </source>
</evidence>
<feature type="region of interest" description="Disordered" evidence="2">
    <location>
        <begin position="111"/>
        <end position="141"/>
    </location>
</feature>
<name>A0A3M2SRI1_9HYPO</name>
<evidence type="ECO:0008006" key="5">
    <source>
        <dbReference type="Google" id="ProtNLM"/>
    </source>
</evidence>
<dbReference type="Proteomes" id="UP000277212">
    <property type="component" value="Unassembled WGS sequence"/>
</dbReference>
<evidence type="ECO:0000256" key="2">
    <source>
        <dbReference type="SAM" id="MobiDB-lite"/>
    </source>
</evidence>
<gene>
    <name evidence="3" type="ORF">CDV36_000059</name>
</gene>